<evidence type="ECO:0000313" key="5">
    <source>
        <dbReference type="Proteomes" id="UP001361239"/>
    </source>
</evidence>
<evidence type="ECO:0000256" key="1">
    <source>
        <dbReference type="ARBA" id="ARBA00022553"/>
    </source>
</evidence>
<sequence length="121" mass="12747">MITEPLILVVDDDPAIRTGLSNLLRSAGYVVALAKSAEDFLADPPAVAPACVITDIQMPGLSGFELQAILAEMWPALPVIVMTAFPEPAVRDRALGAGAICFLAKPFDAEELLGCVERALV</sequence>
<dbReference type="SUPFAM" id="SSF52172">
    <property type="entry name" value="CheY-like"/>
    <property type="match status" value="1"/>
</dbReference>
<dbReference type="InterPro" id="IPR001789">
    <property type="entry name" value="Sig_transdc_resp-reg_receiver"/>
</dbReference>
<dbReference type="Pfam" id="PF00072">
    <property type="entry name" value="Response_reg"/>
    <property type="match status" value="1"/>
</dbReference>
<evidence type="ECO:0000259" key="3">
    <source>
        <dbReference type="PROSITE" id="PS50110"/>
    </source>
</evidence>
<dbReference type="PANTHER" id="PTHR44591:SF25">
    <property type="entry name" value="CHEMOTAXIS TWO-COMPONENT RESPONSE REGULATOR"/>
    <property type="match status" value="1"/>
</dbReference>
<accession>A0ABU8RY34</accession>
<dbReference type="SMART" id="SM00448">
    <property type="entry name" value="REC"/>
    <property type="match status" value="1"/>
</dbReference>
<keyword evidence="1 2" id="KW-0597">Phosphoprotein</keyword>
<dbReference type="Gene3D" id="3.40.50.2300">
    <property type="match status" value="1"/>
</dbReference>
<reference evidence="4 5" key="1">
    <citation type="submission" date="2024-03" db="EMBL/GenBank/DDBJ databases">
        <authorList>
            <person name="Jo J.-H."/>
        </authorList>
    </citation>
    <scope>NUCLEOTIDE SEQUENCE [LARGE SCALE GENOMIC DNA]</scope>
    <source>
        <strain evidence="4 5">PS1R-30</strain>
    </source>
</reference>
<dbReference type="InterPro" id="IPR050595">
    <property type="entry name" value="Bact_response_regulator"/>
</dbReference>
<proteinExistence type="predicted"/>
<dbReference type="RefSeq" id="WP_339587941.1">
    <property type="nucleotide sequence ID" value="NZ_JBBHJZ010000003.1"/>
</dbReference>
<gene>
    <name evidence="4" type="ORF">WG901_15195</name>
</gene>
<organism evidence="4 5">
    <name type="scientific">Novosphingobium anseongense</name>
    <dbReference type="NCBI Taxonomy" id="3133436"/>
    <lineage>
        <taxon>Bacteria</taxon>
        <taxon>Pseudomonadati</taxon>
        <taxon>Pseudomonadota</taxon>
        <taxon>Alphaproteobacteria</taxon>
        <taxon>Sphingomonadales</taxon>
        <taxon>Sphingomonadaceae</taxon>
        <taxon>Novosphingobium</taxon>
    </lineage>
</organism>
<keyword evidence="5" id="KW-1185">Reference proteome</keyword>
<comment type="caution">
    <text evidence="4">The sequence shown here is derived from an EMBL/GenBank/DDBJ whole genome shotgun (WGS) entry which is preliminary data.</text>
</comment>
<evidence type="ECO:0000256" key="2">
    <source>
        <dbReference type="PROSITE-ProRule" id="PRU00169"/>
    </source>
</evidence>
<evidence type="ECO:0000313" key="4">
    <source>
        <dbReference type="EMBL" id="MEJ5977995.1"/>
    </source>
</evidence>
<name>A0ABU8RY34_9SPHN</name>
<dbReference type="PROSITE" id="PS50110">
    <property type="entry name" value="RESPONSE_REGULATORY"/>
    <property type="match status" value="1"/>
</dbReference>
<dbReference type="EMBL" id="JBBHJZ010000003">
    <property type="protein sequence ID" value="MEJ5977995.1"/>
    <property type="molecule type" value="Genomic_DNA"/>
</dbReference>
<dbReference type="InterPro" id="IPR011006">
    <property type="entry name" value="CheY-like_superfamily"/>
</dbReference>
<dbReference type="PANTHER" id="PTHR44591">
    <property type="entry name" value="STRESS RESPONSE REGULATOR PROTEIN 1"/>
    <property type="match status" value="1"/>
</dbReference>
<feature type="modified residue" description="4-aspartylphosphate" evidence="2">
    <location>
        <position position="55"/>
    </location>
</feature>
<feature type="domain" description="Response regulatory" evidence="3">
    <location>
        <begin position="6"/>
        <end position="120"/>
    </location>
</feature>
<dbReference type="Proteomes" id="UP001361239">
    <property type="component" value="Unassembled WGS sequence"/>
</dbReference>
<protein>
    <submittedName>
        <fullName evidence="4">Response regulator</fullName>
    </submittedName>
</protein>